<organism evidence="2 3">
    <name type="scientific">Cylindrobasidium torrendii FP15055 ss-10</name>
    <dbReference type="NCBI Taxonomy" id="1314674"/>
    <lineage>
        <taxon>Eukaryota</taxon>
        <taxon>Fungi</taxon>
        <taxon>Dikarya</taxon>
        <taxon>Basidiomycota</taxon>
        <taxon>Agaricomycotina</taxon>
        <taxon>Agaricomycetes</taxon>
        <taxon>Agaricomycetidae</taxon>
        <taxon>Agaricales</taxon>
        <taxon>Marasmiineae</taxon>
        <taxon>Physalacriaceae</taxon>
        <taxon>Cylindrobasidium</taxon>
    </lineage>
</organism>
<dbReference type="Proteomes" id="UP000054007">
    <property type="component" value="Unassembled WGS sequence"/>
</dbReference>
<accession>A0A0D7BSH8</accession>
<evidence type="ECO:0000313" key="2">
    <source>
        <dbReference type="EMBL" id="KIY73134.1"/>
    </source>
</evidence>
<evidence type="ECO:0000256" key="1">
    <source>
        <dbReference type="SAM" id="MobiDB-lite"/>
    </source>
</evidence>
<keyword evidence="3" id="KW-1185">Reference proteome</keyword>
<evidence type="ECO:0000313" key="3">
    <source>
        <dbReference type="Proteomes" id="UP000054007"/>
    </source>
</evidence>
<reference evidence="2 3" key="1">
    <citation type="journal article" date="2015" name="Fungal Genet. Biol.">
        <title>Evolution of novel wood decay mechanisms in Agaricales revealed by the genome sequences of Fistulina hepatica and Cylindrobasidium torrendii.</title>
        <authorList>
            <person name="Floudas D."/>
            <person name="Held B.W."/>
            <person name="Riley R."/>
            <person name="Nagy L.G."/>
            <person name="Koehler G."/>
            <person name="Ransdell A.S."/>
            <person name="Younus H."/>
            <person name="Chow J."/>
            <person name="Chiniquy J."/>
            <person name="Lipzen A."/>
            <person name="Tritt A."/>
            <person name="Sun H."/>
            <person name="Haridas S."/>
            <person name="LaButti K."/>
            <person name="Ohm R.A."/>
            <person name="Kues U."/>
            <person name="Blanchette R.A."/>
            <person name="Grigoriev I.V."/>
            <person name="Minto R.E."/>
            <person name="Hibbett D.S."/>
        </authorList>
    </citation>
    <scope>NUCLEOTIDE SEQUENCE [LARGE SCALE GENOMIC DNA]</scope>
    <source>
        <strain evidence="2 3">FP15055 ss-10</strain>
    </source>
</reference>
<name>A0A0D7BSH8_9AGAR</name>
<feature type="region of interest" description="Disordered" evidence="1">
    <location>
        <begin position="22"/>
        <end position="47"/>
    </location>
</feature>
<gene>
    <name evidence="2" type="ORF">CYLTODRAFT_449338</name>
</gene>
<feature type="compositionally biased region" description="Pro residues" evidence="1">
    <location>
        <begin position="24"/>
        <end position="34"/>
    </location>
</feature>
<dbReference type="AlphaFoldDB" id="A0A0D7BSH8"/>
<protein>
    <submittedName>
        <fullName evidence="2">Uncharacterized protein</fullName>
    </submittedName>
</protein>
<proteinExistence type="predicted"/>
<dbReference type="EMBL" id="KN880438">
    <property type="protein sequence ID" value="KIY73134.1"/>
    <property type="molecule type" value="Genomic_DNA"/>
</dbReference>
<sequence length="184" mass="20063">MPVPHTHNLSAHAAPHIFPQLLDPAPPPVAPPRPQMRSVALPDGPGLDIQPNASFRYSFARLSTMDFSAHSLQATSRQLVDMTIFCYDIVAEGETVFVQPSGGRAYVTVNDVLASIWHWLQGTPRMMPPVNPAAQTLPSWALCMEEGPFMASIRRQDILAHRGISLLDGLSLGTSGTSFDMHLI</sequence>